<evidence type="ECO:0000256" key="2">
    <source>
        <dbReference type="SAM" id="MobiDB-lite"/>
    </source>
</evidence>
<dbReference type="Gene3D" id="1.10.30.10">
    <property type="entry name" value="High mobility group box domain"/>
    <property type="match status" value="2"/>
</dbReference>
<proteinExistence type="predicted"/>
<dbReference type="GO" id="GO:0005634">
    <property type="term" value="C:nucleus"/>
    <property type="evidence" value="ECO:0007669"/>
    <property type="project" value="UniProtKB-UniRule"/>
</dbReference>
<dbReference type="PROSITE" id="PS50118">
    <property type="entry name" value="HMG_BOX_2"/>
    <property type="match status" value="1"/>
</dbReference>
<dbReference type="AlphaFoldDB" id="A0AAE0N6H4"/>
<feature type="domain" description="HMG box" evidence="3">
    <location>
        <begin position="290"/>
        <end position="357"/>
    </location>
</feature>
<dbReference type="SMART" id="SM00398">
    <property type="entry name" value="HMG"/>
    <property type="match status" value="2"/>
</dbReference>
<reference evidence="4" key="2">
    <citation type="submission" date="2023-06" db="EMBL/GenBank/DDBJ databases">
        <authorList>
            <consortium name="Lawrence Berkeley National Laboratory"/>
            <person name="Haridas S."/>
            <person name="Hensen N."/>
            <person name="Bonometti L."/>
            <person name="Westerberg I."/>
            <person name="Brannstrom I.O."/>
            <person name="Guillou S."/>
            <person name="Cros-Aarteil S."/>
            <person name="Calhoun S."/>
            <person name="Kuo A."/>
            <person name="Mondo S."/>
            <person name="Pangilinan J."/>
            <person name="Riley R."/>
            <person name="LaButti K."/>
            <person name="Andreopoulos B."/>
            <person name="Lipzen A."/>
            <person name="Chen C."/>
            <person name="Yanf M."/>
            <person name="Daum C."/>
            <person name="Ng V."/>
            <person name="Clum A."/>
            <person name="Steindorff A."/>
            <person name="Ohm R."/>
            <person name="Martin F."/>
            <person name="Silar P."/>
            <person name="Natvig D."/>
            <person name="Lalanne C."/>
            <person name="Gautier V."/>
            <person name="Ament-velasquez S.L."/>
            <person name="Kruys A."/>
            <person name="Hutchinson M.I."/>
            <person name="Powell A.J."/>
            <person name="Barry K."/>
            <person name="Miller A.N."/>
            <person name="Grigoriev I.V."/>
            <person name="Debuchy R."/>
            <person name="Gladieux P."/>
            <person name="Thoren M.H."/>
            <person name="Johannesson H."/>
        </authorList>
    </citation>
    <scope>NUCLEOTIDE SEQUENCE</scope>
    <source>
        <strain evidence="4">CBS 232.78</strain>
    </source>
</reference>
<protein>
    <recommendedName>
        <fullName evidence="3">HMG box domain-containing protein</fullName>
    </recommendedName>
</protein>
<comment type="caution">
    <text evidence="4">The sequence shown here is derived from an EMBL/GenBank/DDBJ whole genome shotgun (WGS) entry which is preliminary data.</text>
</comment>
<feature type="compositionally biased region" description="Basic and acidic residues" evidence="2">
    <location>
        <begin position="106"/>
        <end position="138"/>
    </location>
</feature>
<dbReference type="Pfam" id="PF09011">
    <property type="entry name" value="HMG_box_2"/>
    <property type="match status" value="1"/>
</dbReference>
<dbReference type="InterPro" id="IPR009071">
    <property type="entry name" value="HMG_box_dom"/>
</dbReference>
<reference evidence="4" key="1">
    <citation type="journal article" date="2023" name="Mol. Phylogenet. Evol.">
        <title>Genome-scale phylogeny and comparative genomics of the fungal order Sordariales.</title>
        <authorList>
            <person name="Hensen N."/>
            <person name="Bonometti L."/>
            <person name="Westerberg I."/>
            <person name="Brannstrom I.O."/>
            <person name="Guillou S."/>
            <person name="Cros-Aarteil S."/>
            <person name="Calhoun S."/>
            <person name="Haridas S."/>
            <person name="Kuo A."/>
            <person name="Mondo S."/>
            <person name="Pangilinan J."/>
            <person name="Riley R."/>
            <person name="LaButti K."/>
            <person name="Andreopoulos B."/>
            <person name="Lipzen A."/>
            <person name="Chen C."/>
            <person name="Yan M."/>
            <person name="Daum C."/>
            <person name="Ng V."/>
            <person name="Clum A."/>
            <person name="Steindorff A."/>
            <person name="Ohm R.A."/>
            <person name="Martin F."/>
            <person name="Silar P."/>
            <person name="Natvig D.O."/>
            <person name="Lalanne C."/>
            <person name="Gautier V."/>
            <person name="Ament-Velasquez S.L."/>
            <person name="Kruys A."/>
            <person name="Hutchinson M.I."/>
            <person name="Powell A.J."/>
            <person name="Barry K."/>
            <person name="Miller A.N."/>
            <person name="Grigoriev I.V."/>
            <person name="Debuchy R."/>
            <person name="Gladieux P."/>
            <person name="Hiltunen Thoren M."/>
            <person name="Johannesson H."/>
        </authorList>
    </citation>
    <scope>NUCLEOTIDE SEQUENCE</scope>
    <source>
        <strain evidence="4">CBS 232.78</strain>
    </source>
</reference>
<dbReference type="Proteomes" id="UP001285441">
    <property type="component" value="Unassembled WGS sequence"/>
</dbReference>
<feature type="compositionally biased region" description="Low complexity" evidence="2">
    <location>
        <begin position="52"/>
        <end position="65"/>
    </location>
</feature>
<evidence type="ECO:0000313" key="4">
    <source>
        <dbReference type="EMBL" id="KAK3372506.1"/>
    </source>
</evidence>
<dbReference type="EMBL" id="JAULSW010000008">
    <property type="protein sequence ID" value="KAK3372506.1"/>
    <property type="molecule type" value="Genomic_DNA"/>
</dbReference>
<evidence type="ECO:0000313" key="5">
    <source>
        <dbReference type="Proteomes" id="UP001285441"/>
    </source>
</evidence>
<dbReference type="SUPFAM" id="SSF47095">
    <property type="entry name" value="HMG-box"/>
    <property type="match status" value="2"/>
</dbReference>
<name>A0AAE0N6H4_9PEZI</name>
<feature type="DNA-binding region" description="HMG box" evidence="1">
    <location>
        <begin position="290"/>
        <end position="357"/>
    </location>
</feature>
<accession>A0AAE0N6H4</accession>
<dbReference type="GO" id="GO:0003677">
    <property type="term" value="F:DNA binding"/>
    <property type="evidence" value="ECO:0007669"/>
    <property type="project" value="UniProtKB-UniRule"/>
</dbReference>
<evidence type="ECO:0000259" key="3">
    <source>
        <dbReference type="PROSITE" id="PS50118"/>
    </source>
</evidence>
<feature type="compositionally biased region" description="Low complexity" evidence="2">
    <location>
        <begin position="95"/>
        <end position="105"/>
    </location>
</feature>
<sequence>MLTAIGLAGARHRLRVANAVSFRASSLVASRVVVVAAASRFITSSHTLSNPSSAAAAESTTAEASPGKLRSKPKQANDLNKLEDKLKQLKEQQKEQQNALKALTQKQKEKEKEKALKQKKSEKQKALKQKKSESEKALRQKKRERALKQKEREKALKQEATQKAKALEEIALVGREPAQLQVNPYFLFLQENYKSAEGVGTDRTSKLAKSYKALSAEELKRLQDQAEQNRAANQVAYKAWVASFTPSQVQAANIIRKHIKRETRKRRSALGKKLKKYPEYLPIVDDRLPMKPAGTGYQLFQKESLHSGPLASAADSRVRVTEASKLWNAMNEEERKPYQDAAAADRERWTKEAELVFGKDSPLASGLSIANALAVVGAQ</sequence>
<keyword evidence="1" id="KW-0238">DNA-binding</keyword>
<feature type="compositionally biased region" description="Basic and acidic residues" evidence="2">
    <location>
        <begin position="146"/>
        <end position="159"/>
    </location>
</feature>
<keyword evidence="5" id="KW-1185">Reference proteome</keyword>
<feature type="region of interest" description="Disordered" evidence="2">
    <location>
        <begin position="47"/>
        <end position="159"/>
    </location>
</feature>
<dbReference type="InterPro" id="IPR036910">
    <property type="entry name" value="HMG_box_dom_sf"/>
</dbReference>
<dbReference type="CDD" id="cd00084">
    <property type="entry name" value="HMG-box_SF"/>
    <property type="match status" value="2"/>
</dbReference>
<evidence type="ECO:0000256" key="1">
    <source>
        <dbReference type="PROSITE-ProRule" id="PRU00267"/>
    </source>
</evidence>
<keyword evidence="1" id="KW-0539">Nucleus</keyword>
<organism evidence="4 5">
    <name type="scientific">Podospora didyma</name>
    <dbReference type="NCBI Taxonomy" id="330526"/>
    <lineage>
        <taxon>Eukaryota</taxon>
        <taxon>Fungi</taxon>
        <taxon>Dikarya</taxon>
        <taxon>Ascomycota</taxon>
        <taxon>Pezizomycotina</taxon>
        <taxon>Sordariomycetes</taxon>
        <taxon>Sordariomycetidae</taxon>
        <taxon>Sordariales</taxon>
        <taxon>Podosporaceae</taxon>
        <taxon>Podospora</taxon>
    </lineage>
</organism>
<feature type="compositionally biased region" description="Basic and acidic residues" evidence="2">
    <location>
        <begin position="80"/>
        <end position="94"/>
    </location>
</feature>
<gene>
    <name evidence="4" type="ORF">B0H63DRAFT_299273</name>
</gene>